<dbReference type="GO" id="GO:0016020">
    <property type="term" value="C:membrane"/>
    <property type="evidence" value="ECO:0007669"/>
    <property type="project" value="UniProtKB-SubCell"/>
</dbReference>
<comment type="subcellular location">
    <subcellularLocation>
        <location evidence="1">Membrane</location>
        <topology evidence="1">Multi-pass membrane protein</topology>
    </subcellularLocation>
</comment>
<evidence type="ECO:0000313" key="9">
    <source>
        <dbReference type="Proteomes" id="UP000007799"/>
    </source>
</evidence>
<feature type="transmembrane region" description="Helical" evidence="6">
    <location>
        <begin position="207"/>
        <end position="225"/>
    </location>
</feature>
<feature type="transmembrane region" description="Helical" evidence="6">
    <location>
        <begin position="280"/>
        <end position="299"/>
    </location>
</feature>
<dbReference type="OMA" id="ENTIANW"/>
<dbReference type="AlphaFoldDB" id="F2UNY0"/>
<dbReference type="RefSeq" id="XP_004989104.1">
    <property type="nucleotide sequence ID" value="XM_004989047.1"/>
</dbReference>
<organism evidence="9">
    <name type="scientific">Salpingoeca rosetta (strain ATCC 50818 / BSB-021)</name>
    <dbReference type="NCBI Taxonomy" id="946362"/>
    <lineage>
        <taxon>Eukaryota</taxon>
        <taxon>Choanoflagellata</taxon>
        <taxon>Craspedida</taxon>
        <taxon>Salpingoecidae</taxon>
        <taxon>Salpingoeca</taxon>
    </lineage>
</organism>
<evidence type="ECO:0000256" key="6">
    <source>
        <dbReference type="SAM" id="Phobius"/>
    </source>
</evidence>
<dbReference type="SUPFAM" id="SSF48317">
    <property type="entry name" value="Acid phosphatase/Vanadium-dependent haloperoxidase"/>
    <property type="match status" value="1"/>
</dbReference>
<comment type="similarity">
    <text evidence="2">Belongs to the PA-phosphatase related phosphoesterase family.</text>
</comment>
<dbReference type="InterPro" id="IPR036938">
    <property type="entry name" value="PAP2/HPO_sf"/>
</dbReference>
<sequence>MARQSVTSQLSQLEEETQAVGSKPQMTAQLVQGSVQRCAPSLPASGLKYWRDISWPSFFTALALLVISRIKAHANTDWTVNEFNHVLYRYPMVEKEIVPTWAFLLWIFAMAFVVLGLEIWLVRSVTLKTRVIMGFNVGLGMLEGFFYTVAFTEFTKIWIGEPRPDFVARCLGSHDAVASFDADGVIVCTQQVGSNARESFPSGHSSTTFSCGVFLTAYFIWTAYFRRVNLPWRDAARRWYSRFGLMVADIGYLACFWPIVFAAFVAASRVSDHRHSPADVVSGALLGTLFGAILFARLLSRDYAAAATAQPSVHPAAHTAATPLLSSSSSAPNANASADVFAQSAGPLEDQDDTDNDDN</sequence>
<dbReference type="GO" id="GO:0006644">
    <property type="term" value="P:phospholipid metabolic process"/>
    <property type="evidence" value="ECO:0007669"/>
    <property type="project" value="InterPro"/>
</dbReference>
<dbReference type="EMBL" id="GL832985">
    <property type="protein sequence ID" value="EGD79335.1"/>
    <property type="molecule type" value="Genomic_DNA"/>
</dbReference>
<evidence type="ECO:0000256" key="4">
    <source>
        <dbReference type="ARBA" id="ARBA00022989"/>
    </source>
</evidence>
<evidence type="ECO:0000313" key="8">
    <source>
        <dbReference type="EMBL" id="EGD79335.1"/>
    </source>
</evidence>
<evidence type="ECO:0000256" key="1">
    <source>
        <dbReference type="ARBA" id="ARBA00004141"/>
    </source>
</evidence>
<proteinExistence type="inferred from homology"/>
<keyword evidence="9" id="KW-1185">Reference proteome</keyword>
<dbReference type="OrthoDB" id="8907274at2759"/>
<dbReference type="InterPro" id="IPR000326">
    <property type="entry name" value="PAP2/HPO"/>
</dbReference>
<feature type="domain" description="Phosphatidic acid phosphatase type 2/haloperoxidase" evidence="7">
    <location>
        <begin position="136"/>
        <end position="295"/>
    </location>
</feature>
<dbReference type="Pfam" id="PF01569">
    <property type="entry name" value="PAP2"/>
    <property type="match status" value="1"/>
</dbReference>
<dbReference type="FunCoup" id="F2UNY0">
    <property type="interactions" value="415"/>
</dbReference>
<keyword evidence="3 6" id="KW-0812">Transmembrane</keyword>
<reference evidence="8" key="1">
    <citation type="submission" date="2009-08" db="EMBL/GenBank/DDBJ databases">
        <title>Annotation of Salpingoeca rosetta.</title>
        <authorList>
            <consortium name="The Broad Institute Genome Sequencing Platform"/>
            <person name="Russ C."/>
            <person name="Cuomo C."/>
            <person name="Burger G."/>
            <person name="Gray M.W."/>
            <person name="Holland P.W.H."/>
            <person name="King N."/>
            <person name="Lang F.B.F."/>
            <person name="Roger A.J."/>
            <person name="Ruiz-Trillo I."/>
            <person name="Young S.K."/>
            <person name="Zeng Q."/>
            <person name="Gargeya S."/>
            <person name="Alvarado L."/>
            <person name="Berlin A."/>
            <person name="Chapman S.B."/>
            <person name="Chen Z."/>
            <person name="Freedman E."/>
            <person name="Gellesch M."/>
            <person name="Goldberg J."/>
            <person name="Griggs A."/>
            <person name="Gujja S."/>
            <person name="Heilman E."/>
            <person name="Heiman D."/>
            <person name="Howarth C."/>
            <person name="Mehta T."/>
            <person name="Neiman D."/>
            <person name="Pearson M."/>
            <person name="Roberts A."/>
            <person name="Saif S."/>
            <person name="Shea T."/>
            <person name="Shenoy N."/>
            <person name="Sisk P."/>
            <person name="Stolte C."/>
            <person name="Sykes S."/>
            <person name="White J."/>
            <person name="Yandava C."/>
            <person name="Haas B."/>
            <person name="Nusbaum C."/>
            <person name="Birren B."/>
        </authorList>
    </citation>
    <scope>NUCLEOTIDE SEQUENCE [LARGE SCALE GENOMIC DNA]</scope>
    <source>
        <strain evidence="8">ATCC 50818</strain>
    </source>
</reference>
<dbReference type="eggNOG" id="KOG3030">
    <property type="taxonomic scope" value="Eukaryota"/>
</dbReference>
<dbReference type="Gene3D" id="1.20.144.10">
    <property type="entry name" value="Phosphatidic acid phosphatase type 2/haloperoxidase"/>
    <property type="match status" value="1"/>
</dbReference>
<dbReference type="KEGG" id="sre:PTSG_09749"/>
<dbReference type="InParanoid" id="F2UNY0"/>
<keyword evidence="5 6" id="KW-0472">Membrane</keyword>
<gene>
    <name evidence="8" type="ORF">PTSG_09749</name>
</gene>
<dbReference type="STRING" id="946362.F2UNY0"/>
<dbReference type="InterPro" id="IPR043216">
    <property type="entry name" value="PAP-like"/>
</dbReference>
<evidence type="ECO:0000256" key="2">
    <source>
        <dbReference type="ARBA" id="ARBA00008816"/>
    </source>
</evidence>
<feature type="transmembrane region" description="Helical" evidence="6">
    <location>
        <begin position="246"/>
        <end position="268"/>
    </location>
</feature>
<dbReference type="GO" id="GO:0008195">
    <property type="term" value="F:phosphatidate phosphatase activity"/>
    <property type="evidence" value="ECO:0007669"/>
    <property type="project" value="TreeGrafter"/>
</dbReference>
<evidence type="ECO:0000256" key="3">
    <source>
        <dbReference type="ARBA" id="ARBA00022692"/>
    </source>
</evidence>
<keyword evidence="4 6" id="KW-1133">Transmembrane helix</keyword>
<dbReference type="PANTHER" id="PTHR10165">
    <property type="entry name" value="LIPID PHOSPHATE PHOSPHATASE"/>
    <property type="match status" value="1"/>
</dbReference>
<dbReference type="PANTHER" id="PTHR10165:SF35">
    <property type="entry name" value="RE23632P"/>
    <property type="match status" value="1"/>
</dbReference>
<feature type="transmembrane region" description="Helical" evidence="6">
    <location>
        <begin position="101"/>
        <end position="121"/>
    </location>
</feature>
<dbReference type="GO" id="GO:0046839">
    <property type="term" value="P:phospholipid dephosphorylation"/>
    <property type="evidence" value="ECO:0007669"/>
    <property type="project" value="TreeGrafter"/>
</dbReference>
<protein>
    <recommendedName>
        <fullName evidence="7">Phosphatidic acid phosphatase type 2/haloperoxidase domain-containing protein</fullName>
    </recommendedName>
</protein>
<accession>F2UNY0</accession>
<evidence type="ECO:0000259" key="7">
    <source>
        <dbReference type="SMART" id="SM00014"/>
    </source>
</evidence>
<evidence type="ECO:0000256" key="5">
    <source>
        <dbReference type="ARBA" id="ARBA00023136"/>
    </source>
</evidence>
<feature type="transmembrane region" description="Helical" evidence="6">
    <location>
        <begin position="133"/>
        <end position="152"/>
    </location>
</feature>
<dbReference type="Proteomes" id="UP000007799">
    <property type="component" value="Unassembled WGS sequence"/>
</dbReference>
<dbReference type="SMART" id="SM00014">
    <property type="entry name" value="acidPPc"/>
    <property type="match status" value="1"/>
</dbReference>
<dbReference type="GeneID" id="16069646"/>
<name>F2UNY0_SALR5</name>
<feature type="transmembrane region" description="Helical" evidence="6">
    <location>
        <begin position="53"/>
        <end position="70"/>
    </location>
</feature>